<evidence type="ECO:0000313" key="3">
    <source>
        <dbReference type="EMBL" id="GEY94155.1"/>
    </source>
</evidence>
<keyword evidence="3" id="KW-0548">Nucleotidyltransferase</keyword>
<sequence length="394" mass="45521">IIMENQPPEHNEFALAAEAAPNNNNRWIEWDVPLGGETKVDPEFDEMDDYDDDDHVWDENDEWLISPVTTLRATVTVSSTYEMDNLEHRNEVLMRKMEEVSDVEVDDSITIRKIQPRVATMEEQNLLYSYTKLLVSVSDLVLLGAAPVARAPYCLAPSEMKEFSDQLKELSKKDSFAQAHRPRELRQEPISTPKERQKPLRVRALVMLVYTDLSERILQAQTEAMNKQNVTARNLGRLLKLIFEICLMGSDTGCLYRLYRMEKLTHQKALGTNVDMSTAYHPETYGQIEFSYNNSYHMSIKAAPLKHSTGESVDRQIVRVRPLKVIDRISPVAYKLEQLDKLRGIYNTFHVSNLKKCIVDENQVISLEEIQLDDKLHFIKEPVEIIDREVKQLK</sequence>
<dbReference type="Pfam" id="PF24626">
    <property type="entry name" value="SH3_Tf2-1"/>
    <property type="match status" value="1"/>
</dbReference>
<protein>
    <submittedName>
        <fullName evidence="3">Reverse transcriptase domain-containing protein</fullName>
    </submittedName>
</protein>
<feature type="non-terminal residue" evidence="3">
    <location>
        <position position="1"/>
    </location>
</feature>
<organism evidence="3">
    <name type="scientific">Tanacetum cinerariifolium</name>
    <name type="common">Dalmatian daisy</name>
    <name type="synonym">Chrysanthemum cinerariifolium</name>
    <dbReference type="NCBI Taxonomy" id="118510"/>
    <lineage>
        <taxon>Eukaryota</taxon>
        <taxon>Viridiplantae</taxon>
        <taxon>Streptophyta</taxon>
        <taxon>Embryophyta</taxon>
        <taxon>Tracheophyta</taxon>
        <taxon>Spermatophyta</taxon>
        <taxon>Magnoliopsida</taxon>
        <taxon>eudicotyledons</taxon>
        <taxon>Gunneridae</taxon>
        <taxon>Pentapetalae</taxon>
        <taxon>asterids</taxon>
        <taxon>campanulids</taxon>
        <taxon>Asterales</taxon>
        <taxon>Asteraceae</taxon>
        <taxon>Asteroideae</taxon>
        <taxon>Anthemideae</taxon>
        <taxon>Anthemidinae</taxon>
        <taxon>Tanacetum</taxon>
    </lineage>
</organism>
<reference evidence="3" key="1">
    <citation type="journal article" date="2019" name="Sci. Rep.">
        <title>Draft genome of Tanacetum cinerariifolium, the natural source of mosquito coil.</title>
        <authorList>
            <person name="Yamashiro T."/>
            <person name="Shiraishi A."/>
            <person name="Satake H."/>
            <person name="Nakayama K."/>
        </authorList>
    </citation>
    <scope>NUCLEOTIDE SEQUENCE</scope>
</reference>
<proteinExistence type="predicted"/>
<dbReference type="PANTHER" id="PTHR46148:SF59">
    <property type="entry name" value="NUCLEOTIDYLTRANSFERASE, RIBONUCLEASE H"/>
    <property type="match status" value="1"/>
</dbReference>
<name>A0A699I0K2_TANCI</name>
<feature type="domain" description="Tf2-1-like SH3-like" evidence="2">
    <location>
        <begin position="320"/>
        <end position="357"/>
    </location>
</feature>
<keyword evidence="3" id="KW-0695">RNA-directed DNA polymerase</keyword>
<feature type="region of interest" description="Disordered" evidence="1">
    <location>
        <begin position="173"/>
        <end position="194"/>
    </location>
</feature>
<dbReference type="GO" id="GO:0003964">
    <property type="term" value="F:RNA-directed DNA polymerase activity"/>
    <property type="evidence" value="ECO:0007669"/>
    <property type="project" value="UniProtKB-KW"/>
</dbReference>
<dbReference type="PANTHER" id="PTHR46148">
    <property type="entry name" value="CHROMO DOMAIN-CONTAINING PROTEIN"/>
    <property type="match status" value="1"/>
</dbReference>
<dbReference type="EMBL" id="BKCJ010224691">
    <property type="protein sequence ID" value="GEY94155.1"/>
    <property type="molecule type" value="Genomic_DNA"/>
</dbReference>
<accession>A0A699I0K2</accession>
<evidence type="ECO:0000259" key="2">
    <source>
        <dbReference type="Pfam" id="PF24626"/>
    </source>
</evidence>
<keyword evidence="3" id="KW-0808">Transferase</keyword>
<evidence type="ECO:0000256" key="1">
    <source>
        <dbReference type="SAM" id="MobiDB-lite"/>
    </source>
</evidence>
<dbReference type="AlphaFoldDB" id="A0A699I0K2"/>
<gene>
    <name evidence="3" type="ORF">Tci_466129</name>
</gene>
<dbReference type="InterPro" id="IPR056924">
    <property type="entry name" value="SH3_Tf2-1"/>
</dbReference>
<comment type="caution">
    <text evidence="3">The sequence shown here is derived from an EMBL/GenBank/DDBJ whole genome shotgun (WGS) entry which is preliminary data.</text>
</comment>